<proteinExistence type="inferred from homology"/>
<dbReference type="GO" id="GO:0016020">
    <property type="term" value="C:membrane"/>
    <property type="evidence" value="ECO:0007669"/>
    <property type="project" value="UniProtKB-SubCell"/>
</dbReference>
<evidence type="ECO:0000256" key="8">
    <source>
        <dbReference type="SAM" id="Phobius"/>
    </source>
</evidence>
<feature type="transmembrane region" description="Helical" evidence="8">
    <location>
        <begin position="50"/>
        <end position="67"/>
    </location>
</feature>
<keyword evidence="6 8" id="KW-0472">Membrane</keyword>
<comment type="subcellular location">
    <subcellularLocation>
        <location evidence="1">Membrane</location>
        <topology evidence="1">Multi-pass membrane protein</topology>
    </subcellularLocation>
</comment>
<evidence type="ECO:0000256" key="4">
    <source>
        <dbReference type="ARBA" id="ARBA00022821"/>
    </source>
</evidence>
<dbReference type="AlphaFoldDB" id="A0A6A3CZ94"/>
<evidence type="ECO:0000256" key="7">
    <source>
        <dbReference type="ARBA" id="ARBA00023265"/>
    </source>
</evidence>
<feature type="transmembrane region" description="Helical" evidence="8">
    <location>
        <begin position="152"/>
        <end position="172"/>
    </location>
</feature>
<evidence type="ECO:0000256" key="5">
    <source>
        <dbReference type="ARBA" id="ARBA00022989"/>
    </source>
</evidence>
<keyword evidence="3 8" id="KW-0812">Transmembrane</keyword>
<dbReference type="InterPro" id="IPR004326">
    <property type="entry name" value="Mlo"/>
</dbReference>
<dbReference type="Pfam" id="PF03094">
    <property type="entry name" value="Mlo"/>
    <property type="match status" value="1"/>
</dbReference>
<dbReference type="GO" id="GO:0006952">
    <property type="term" value="P:defense response"/>
    <property type="evidence" value="ECO:0007669"/>
    <property type="project" value="UniProtKB-KW"/>
</dbReference>
<sequence length="237" mass="27236">MTHCRGNPTFNFHKYMIRALEDDFKEVVGISWYLWAFVIIFLLLNVQGWYTYYWIAFIPFILLLAVGTKLEHVITGLAHDVAEKHVAVEGELVVNPSDEHFWFDNPRLVLNLIHFILFQNAFEIAFFCWIWVQFGLNSCLMGKIDYIVPRIAIGIFIQVVCSYSTLPLYAIVAQMGSSFNKAIFEDHVQESLLGWAKKVKKKQALKLAAQVSPTKRPFVAIQIEVTILTFSTVNLSL</sequence>
<evidence type="ECO:0000256" key="3">
    <source>
        <dbReference type="ARBA" id="ARBA00022692"/>
    </source>
</evidence>
<dbReference type="PANTHER" id="PTHR31942">
    <property type="entry name" value="MLO-LIKE PROTEIN 1"/>
    <property type="match status" value="1"/>
</dbReference>
<reference evidence="9" key="1">
    <citation type="submission" date="2019-09" db="EMBL/GenBank/DDBJ databases">
        <title>Draft genome information of white flower Hibiscus syriacus.</title>
        <authorList>
            <person name="Kim Y.-M."/>
        </authorList>
    </citation>
    <scope>NUCLEOTIDE SEQUENCE [LARGE SCALE GENOMIC DNA]</scope>
    <source>
        <strain evidence="9">YM2019G1</strain>
    </source>
</reference>
<name>A0A6A3CZ94_HIBSY</name>
<keyword evidence="4" id="KW-0611">Plant defense</keyword>
<organism evidence="9 10">
    <name type="scientific">Hibiscus syriacus</name>
    <name type="common">Rose of Sharon</name>
    <dbReference type="NCBI Taxonomy" id="106335"/>
    <lineage>
        <taxon>Eukaryota</taxon>
        <taxon>Viridiplantae</taxon>
        <taxon>Streptophyta</taxon>
        <taxon>Embryophyta</taxon>
        <taxon>Tracheophyta</taxon>
        <taxon>Spermatophyta</taxon>
        <taxon>Magnoliopsida</taxon>
        <taxon>eudicotyledons</taxon>
        <taxon>Gunneridae</taxon>
        <taxon>Pentapetalae</taxon>
        <taxon>rosids</taxon>
        <taxon>malvids</taxon>
        <taxon>Malvales</taxon>
        <taxon>Malvaceae</taxon>
        <taxon>Malvoideae</taxon>
        <taxon>Hibiscus</taxon>
    </lineage>
</organism>
<keyword evidence="10" id="KW-1185">Reference proteome</keyword>
<accession>A0A6A3CZ94</accession>
<dbReference type="PANTHER" id="PTHR31942:SF52">
    <property type="entry name" value="MLO-LIKE PROTEIN 1"/>
    <property type="match status" value="1"/>
</dbReference>
<evidence type="ECO:0000256" key="1">
    <source>
        <dbReference type="ARBA" id="ARBA00004141"/>
    </source>
</evidence>
<gene>
    <name evidence="9" type="ORF">F3Y22_tig00000738pilonHSYRG00056</name>
</gene>
<dbReference type="Proteomes" id="UP000436088">
    <property type="component" value="Unassembled WGS sequence"/>
</dbReference>
<keyword evidence="5 8" id="KW-1133">Transmembrane helix</keyword>
<comment type="caution">
    <text evidence="9">The sequence shown here is derived from an EMBL/GenBank/DDBJ whole genome shotgun (WGS) entry which is preliminary data.</text>
</comment>
<evidence type="ECO:0000313" key="9">
    <source>
        <dbReference type="EMBL" id="KAE8734610.1"/>
    </source>
</evidence>
<feature type="transmembrane region" description="Helical" evidence="8">
    <location>
        <begin position="24"/>
        <end position="44"/>
    </location>
</feature>
<protein>
    <submittedName>
        <fullName evidence="9">MLO-like protein 13</fullName>
    </submittedName>
</protein>
<evidence type="ECO:0000313" key="10">
    <source>
        <dbReference type="Proteomes" id="UP000436088"/>
    </source>
</evidence>
<keyword evidence="7" id="KW-0568">Pathogenesis-related protein</keyword>
<feature type="transmembrane region" description="Helical" evidence="8">
    <location>
        <begin position="108"/>
        <end position="132"/>
    </location>
</feature>
<evidence type="ECO:0000256" key="2">
    <source>
        <dbReference type="ARBA" id="ARBA00006574"/>
    </source>
</evidence>
<dbReference type="EMBL" id="VEPZ02000065">
    <property type="protein sequence ID" value="KAE8734610.1"/>
    <property type="molecule type" value="Genomic_DNA"/>
</dbReference>
<comment type="similarity">
    <text evidence="2">Belongs to the MLO family.</text>
</comment>
<evidence type="ECO:0000256" key="6">
    <source>
        <dbReference type="ARBA" id="ARBA00023136"/>
    </source>
</evidence>